<gene>
    <name evidence="2" type="ORF">GCM10023187_47080</name>
</gene>
<evidence type="ECO:0000313" key="3">
    <source>
        <dbReference type="Proteomes" id="UP001500936"/>
    </source>
</evidence>
<organism evidence="2 3">
    <name type="scientific">Nibrella viscosa</name>
    <dbReference type="NCBI Taxonomy" id="1084524"/>
    <lineage>
        <taxon>Bacteria</taxon>
        <taxon>Pseudomonadati</taxon>
        <taxon>Bacteroidota</taxon>
        <taxon>Cytophagia</taxon>
        <taxon>Cytophagales</taxon>
        <taxon>Spirosomataceae</taxon>
        <taxon>Nibrella</taxon>
    </lineage>
</organism>
<accession>A0ABP8KU95</accession>
<evidence type="ECO:0000313" key="2">
    <source>
        <dbReference type="EMBL" id="GAA4416030.1"/>
    </source>
</evidence>
<sequence length="149" mass="16239">MKTIILLLLLVVSATTYAQETAPPAKGDNAILVRTSLTDEDAYEMIRVRLQELGYPFQENKAALTITTGNVPVDNKPSYQVATVITVSQGTITLSGKLTTLFEGTPATFPIQYTKANSSMYRYGFRALEDLGKSLENSLAGGLMAYSKY</sequence>
<protein>
    <recommendedName>
        <fullName evidence="4">DUF4468 domain-containing protein</fullName>
    </recommendedName>
</protein>
<dbReference type="EMBL" id="BAABHB010000013">
    <property type="protein sequence ID" value="GAA4416030.1"/>
    <property type="molecule type" value="Genomic_DNA"/>
</dbReference>
<evidence type="ECO:0000256" key="1">
    <source>
        <dbReference type="SAM" id="SignalP"/>
    </source>
</evidence>
<keyword evidence="3" id="KW-1185">Reference proteome</keyword>
<feature type="chain" id="PRO_5047324460" description="DUF4468 domain-containing protein" evidence="1">
    <location>
        <begin position="19"/>
        <end position="149"/>
    </location>
</feature>
<evidence type="ECO:0008006" key="4">
    <source>
        <dbReference type="Google" id="ProtNLM"/>
    </source>
</evidence>
<keyword evidence="1" id="KW-0732">Signal</keyword>
<proteinExistence type="predicted"/>
<reference evidence="3" key="1">
    <citation type="journal article" date="2019" name="Int. J. Syst. Evol. Microbiol.">
        <title>The Global Catalogue of Microorganisms (GCM) 10K type strain sequencing project: providing services to taxonomists for standard genome sequencing and annotation.</title>
        <authorList>
            <consortium name="The Broad Institute Genomics Platform"/>
            <consortium name="The Broad Institute Genome Sequencing Center for Infectious Disease"/>
            <person name="Wu L."/>
            <person name="Ma J."/>
        </authorList>
    </citation>
    <scope>NUCLEOTIDE SEQUENCE [LARGE SCALE GENOMIC DNA]</scope>
    <source>
        <strain evidence="3">JCM 17925</strain>
    </source>
</reference>
<name>A0ABP8KU95_9BACT</name>
<feature type="signal peptide" evidence="1">
    <location>
        <begin position="1"/>
        <end position="18"/>
    </location>
</feature>
<comment type="caution">
    <text evidence="2">The sequence shown here is derived from an EMBL/GenBank/DDBJ whole genome shotgun (WGS) entry which is preliminary data.</text>
</comment>
<dbReference type="Proteomes" id="UP001500936">
    <property type="component" value="Unassembled WGS sequence"/>
</dbReference>
<dbReference type="RefSeq" id="WP_345270506.1">
    <property type="nucleotide sequence ID" value="NZ_BAABHB010000013.1"/>
</dbReference>